<proteinExistence type="predicted"/>
<dbReference type="GO" id="GO:0004559">
    <property type="term" value="F:alpha-mannosidase activity"/>
    <property type="evidence" value="ECO:0007669"/>
    <property type="project" value="InterPro"/>
</dbReference>
<evidence type="ECO:0000256" key="1">
    <source>
        <dbReference type="ARBA" id="ARBA00022801"/>
    </source>
</evidence>
<dbReference type="InterPro" id="IPR037094">
    <property type="entry name" value="Glyco_hydro_38_cen_sf"/>
</dbReference>
<dbReference type="SUPFAM" id="SSF88713">
    <property type="entry name" value="Glycoside hydrolase/deacetylase"/>
    <property type="match status" value="1"/>
</dbReference>
<dbReference type="InterPro" id="IPR000602">
    <property type="entry name" value="Glyco_hydro_38_N"/>
</dbReference>
<dbReference type="AlphaFoldDB" id="X1Q931"/>
<dbReference type="Gene3D" id="1.20.1270.50">
    <property type="entry name" value="Glycoside hydrolase family 38, central domain"/>
    <property type="match status" value="1"/>
</dbReference>
<evidence type="ECO:0000256" key="2">
    <source>
        <dbReference type="ARBA" id="ARBA00023295"/>
    </source>
</evidence>
<dbReference type="EMBL" id="BARW01004613">
    <property type="protein sequence ID" value="GAI64952.1"/>
    <property type="molecule type" value="Genomic_DNA"/>
</dbReference>
<feature type="non-terminal residue" evidence="4">
    <location>
        <position position="1"/>
    </location>
</feature>
<organism evidence="4">
    <name type="scientific">marine sediment metagenome</name>
    <dbReference type="NCBI Taxonomy" id="412755"/>
    <lineage>
        <taxon>unclassified sequences</taxon>
        <taxon>metagenomes</taxon>
        <taxon>ecological metagenomes</taxon>
    </lineage>
</organism>
<sequence>PDEFLVSGESLIRNLIIGHQIARKFGRVMKAGYIPDPFGHVAQLPQIIQGFEIPSILFWRGFGNEFEENNLNMEYIWNAPGNAASLIGIHLIYGYGSLESLNGKLIKGQYKPALRKIKLKVENFEKYIATPNVLLNNGSDHHEARPEIPEIVKQWDILHPDKKLKQADFEHYVNKVLESNPKLKEFQGELRGGRYAHLLSGVFSTRMWIKQRNTAIEYLYEKYSEPLSTITWILDKHNEFIYPKDYILSGLKWLQKCAPHDSICGCSVDQVHD</sequence>
<gene>
    <name evidence="4" type="ORF">S12H4_10673</name>
</gene>
<dbReference type="Pfam" id="PF01074">
    <property type="entry name" value="Glyco_hydro_38N"/>
    <property type="match status" value="1"/>
</dbReference>
<dbReference type="InterPro" id="IPR011330">
    <property type="entry name" value="Glyco_hydro/deAcase_b/a-brl"/>
</dbReference>
<dbReference type="InterPro" id="IPR015341">
    <property type="entry name" value="Glyco_hydro_38_cen"/>
</dbReference>
<dbReference type="SMART" id="SM00872">
    <property type="entry name" value="Alpha-mann_mid"/>
    <property type="match status" value="1"/>
</dbReference>
<dbReference type="Gene3D" id="3.20.110.10">
    <property type="entry name" value="Glycoside hydrolase 38, N terminal domain"/>
    <property type="match status" value="1"/>
</dbReference>
<name>X1Q931_9ZZZZ</name>
<protein>
    <recommendedName>
        <fullName evidence="3">Glycoside hydrolase family 38 central domain-containing protein</fullName>
    </recommendedName>
</protein>
<dbReference type="PANTHER" id="PTHR46017">
    <property type="entry name" value="ALPHA-MANNOSIDASE 2C1"/>
    <property type="match status" value="1"/>
</dbReference>
<dbReference type="GO" id="GO:0009313">
    <property type="term" value="P:oligosaccharide catabolic process"/>
    <property type="evidence" value="ECO:0007669"/>
    <property type="project" value="TreeGrafter"/>
</dbReference>
<evidence type="ECO:0000259" key="3">
    <source>
        <dbReference type="SMART" id="SM00872"/>
    </source>
</evidence>
<accession>X1Q931</accession>
<dbReference type="GO" id="GO:0006013">
    <property type="term" value="P:mannose metabolic process"/>
    <property type="evidence" value="ECO:0007669"/>
    <property type="project" value="InterPro"/>
</dbReference>
<dbReference type="PANTHER" id="PTHR46017:SF2">
    <property type="entry name" value="MANNOSYLGLYCERATE HYDROLASE"/>
    <property type="match status" value="1"/>
</dbReference>
<feature type="non-terminal residue" evidence="4">
    <location>
        <position position="273"/>
    </location>
</feature>
<dbReference type="SUPFAM" id="SSF88688">
    <property type="entry name" value="Families 57/38 glycoside transferase middle domain"/>
    <property type="match status" value="1"/>
</dbReference>
<evidence type="ECO:0000313" key="4">
    <source>
        <dbReference type="EMBL" id="GAI64952.1"/>
    </source>
</evidence>
<keyword evidence="2" id="KW-0326">Glycosidase</keyword>
<dbReference type="InterPro" id="IPR027291">
    <property type="entry name" value="Glyco_hydro_38_N_sf"/>
</dbReference>
<keyword evidence="1" id="KW-0378">Hydrolase</keyword>
<dbReference type="InterPro" id="IPR028995">
    <property type="entry name" value="Glyco_hydro_57/38_cen_sf"/>
</dbReference>
<feature type="domain" description="Glycoside hydrolase family 38 central" evidence="3">
    <location>
        <begin position="197"/>
        <end position="273"/>
    </location>
</feature>
<reference evidence="4" key="1">
    <citation type="journal article" date="2014" name="Front. Microbiol.">
        <title>High frequency of phylogenetically diverse reductive dehalogenase-homologous genes in deep subseafloor sedimentary metagenomes.</title>
        <authorList>
            <person name="Kawai M."/>
            <person name="Futagami T."/>
            <person name="Toyoda A."/>
            <person name="Takaki Y."/>
            <person name="Nishi S."/>
            <person name="Hori S."/>
            <person name="Arai W."/>
            <person name="Tsubouchi T."/>
            <person name="Morono Y."/>
            <person name="Uchiyama I."/>
            <person name="Ito T."/>
            <person name="Fujiyama A."/>
            <person name="Inagaki F."/>
            <person name="Takami H."/>
        </authorList>
    </citation>
    <scope>NUCLEOTIDE SEQUENCE</scope>
    <source>
        <strain evidence="4">Expedition CK06-06</strain>
    </source>
</reference>
<comment type="caution">
    <text evidence="4">The sequence shown here is derived from an EMBL/GenBank/DDBJ whole genome shotgun (WGS) entry which is preliminary data.</text>
</comment>